<dbReference type="InterPro" id="IPR051533">
    <property type="entry name" value="WaaL-like"/>
</dbReference>
<reference evidence="8" key="1">
    <citation type="journal article" date="2024" name="Int. J. Syst. Evol. Microbiol.">
        <title>Methylomarinovum tepidoasis sp. nov., a moderately thermophilic methanotroph of the family Methylothermaceae isolated from a deep-sea hydrothermal field.</title>
        <authorList>
            <person name="Hirayama H."/>
            <person name="Takaki Y."/>
            <person name="Abe M."/>
            <person name="Miyazaki M."/>
            <person name="Uematsu K."/>
            <person name="Matsui Y."/>
            <person name="Takai K."/>
        </authorList>
    </citation>
    <scope>NUCLEOTIDE SEQUENCE [LARGE SCALE GENOMIC DNA]</scope>
    <source>
        <strain evidence="8">IN45</strain>
    </source>
</reference>
<evidence type="ECO:0000256" key="4">
    <source>
        <dbReference type="ARBA" id="ARBA00023136"/>
    </source>
</evidence>
<dbReference type="PANTHER" id="PTHR37422">
    <property type="entry name" value="TEICHURONIC ACID BIOSYNTHESIS PROTEIN TUAE"/>
    <property type="match status" value="1"/>
</dbReference>
<evidence type="ECO:0000256" key="1">
    <source>
        <dbReference type="ARBA" id="ARBA00004141"/>
    </source>
</evidence>
<feature type="transmembrane region" description="Helical" evidence="5">
    <location>
        <begin position="7"/>
        <end position="26"/>
    </location>
</feature>
<evidence type="ECO:0000313" key="8">
    <source>
        <dbReference type="Proteomes" id="UP001321450"/>
    </source>
</evidence>
<feature type="transmembrane region" description="Helical" evidence="5">
    <location>
        <begin position="394"/>
        <end position="412"/>
    </location>
</feature>
<gene>
    <name evidence="7" type="ORF">MIN45_P0143</name>
</gene>
<sequence length="451" mass="48699">MEVILNIPLHYLVAALLLWLLGFYWLVKHPEWIAALVLAFFFFMPALVDLAFGGKKIPTGQLTLLIFGPPLLASMLIRKTIVKLVDVALLLAYAACIAMAILVNGLSFWEVKSALVPVFFALLIYLSIHSRPALYRLLWVYVLLILVNTIVQGLQRAGFMWAYLPSELEVAQAGGFVRGVGLSGHFAMAGLYAVVVFPIAATLFVFAGNLRQRILAVVLGLIGLAGVVFAVLRAALIGAVLGGIDVLWRRRSVRTLSAVGAMLVLSLVLTVVIPPLHEAALAMLTHATTIDDSARNRPRLAEMGLAAWEESPILGGGPNAVDRHVGFPADPHNTFVNVLAETGVVGLGVFLTVLGRAYFSAVRAIHRGYRQEGTALAGALVATLPVAFFHSLNYIVLFWFVPALCLALGRLPKQRHAGMVPMTGKKHAIGKKRHEKTTLFRGAGGLSSIQS</sequence>
<protein>
    <recommendedName>
        <fullName evidence="6">O-antigen ligase-related domain-containing protein</fullName>
    </recommendedName>
</protein>
<feature type="transmembrane region" description="Helical" evidence="5">
    <location>
        <begin position="338"/>
        <end position="359"/>
    </location>
</feature>
<proteinExistence type="predicted"/>
<evidence type="ECO:0000256" key="2">
    <source>
        <dbReference type="ARBA" id="ARBA00022692"/>
    </source>
</evidence>
<feature type="domain" description="O-antigen ligase-related" evidence="6">
    <location>
        <begin position="222"/>
        <end position="351"/>
    </location>
</feature>
<evidence type="ECO:0000259" key="6">
    <source>
        <dbReference type="Pfam" id="PF04932"/>
    </source>
</evidence>
<keyword evidence="3 5" id="KW-1133">Transmembrane helix</keyword>
<feature type="transmembrane region" description="Helical" evidence="5">
    <location>
        <begin position="113"/>
        <end position="128"/>
    </location>
</feature>
<name>A0AAU9C7H9_9GAMM</name>
<evidence type="ECO:0000256" key="5">
    <source>
        <dbReference type="SAM" id="Phobius"/>
    </source>
</evidence>
<evidence type="ECO:0000256" key="3">
    <source>
        <dbReference type="ARBA" id="ARBA00022989"/>
    </source>
</evidence>
<feature type="transmembrane region" description="Helical" evidence="5">
    <location>
        <begin position="87"/>
        <end position="106"/>
    </location>
</feature>
<dbReference type="PANTHER" id="PTHR37422:SF13">
    <property type="entry name" value="LIPOPOLYSACCHARIDE BIOSYNTHESIS PROTEIN PA4999-RELATED"/>
    <property type="match status" value="1"/>
</dbReference>
<accession>A0AAU9C7H9</accession>
<feature type="transmembrane region" description="Helical" evidence="5">
    <location>
        <begin position="186"/>
        <end position="208"/>
    </location>
</feature>
<evidence type="ECO:0000313" key="7">
    <source>
        <dbReference type="EMBL" id="BCX87776.1"/>
    </source>
</evidence>
<dbReference type="InterPro" id="IPR007016">
    <property type="entry name" value="O-antigen_ligase-rel_domated"/>
</dbReference>
<keyword evidence="4 5" id="KW-0472">Membrane</keyword>
<dbReference type="KEGG" id="meiy:MIN45_P0143"/>
<dbReference type="AlphaFoldDB" id="A0AAU9C7H9"/>
<dbReference type="EMBL" id="AP024718">
    <property type="protein sequence ID" value="BCX87776.1"/>
    <property type="molecule type" value="Genomic_DNA"/>
</dbReference>
<feature type="transmembrane region" description="Helical" evidence="5">
    <location>
        <begin position="214"/>
        <end position="244"/>
    </location>
</feature>
<dbReference type="Pfam" id="PF04932">
    <property type="entry name" value="Wzy_C"/>
    <property type="match status" value="1"/>
</dbReference>
<feature type="transmembrane region" description="Helical" evidence="5">
    <location>
        <begin position="32"/>
        <end position="52"/>
    </location>
</feature>
<organism evidence="7 8">
    <name type="scientific">Methylomarinovum tepidoasis</name>
    <dbReference type="NCBI Taxonomy" id="2840183"/>
    <lineage>
        <taxon>Bacteria</taxon>
        <taxon>Pseudomonadati</taxon>
        <taxon>Pseudomonadota</taxon>
        <taxon>Gammaproteobacteria</taxon>
        <taxon>Methylococcales</taxon>
        <taxon>Methylothermaceae</taxon>
        <taxon>Methylomarinovum</taxon>
    </lineage>
</organism>
<feature type="transmembrane region" description="Helical" evidence="5">
    <location>
        <begin position="134"/>
        <end position="151"/>
    </location>
</feature>
<dbReference type="Proteomes" id="UP001321450">
    <property type="component" value="Chromosome"/>
</dbReference>
<comment type="subcellular location">
    <subcellularLocation>
        <location evidence="1">Membrane</location>
        <topology evidence="1">Multi-pass membrane protein</topology>
    </subcellularLocation>
</comment>
<keyword evidence="2 5" id="KW-0812">Transmembrane</keyword>
<dbReference type="RefSeq" id="WP_286292725.1">
    <property type="nucleotide sequence ID" value="NZ_AP024718.1"/>
</dbReference>
<feature type="transmembrane region" description="Helical" evidence="5">
    <location>
        <begin position="256"/>
        <end position="276"/>
    </location>
</feature>
<keyword evidence="8" id="KW-1185">Reference proteome</keyword>
<dbReference type="GO" id="GO:0016020">
    <property type="term" value="C:membrane"/>
    <property type="evidence" value="ECO:0007669"/>
    <property type="project" value="UniProtKB-SubCell"/>
</dbReference>